<evidence type="ECO:0000256" key="5">
    <source>
        <dbReference type="ARBA" id="ARBA00023125"/>
    </source>
</evidence>
<dbReference type="Proteomes" id="UP000528734">
    <property type="component" value="Unassembled WGS sequence"/>
</dbReference>
<protein>
    <submittedName>
        <fullName evidence="8">LysR family transcriptional regulator</fullName>
    </submittedName>
</protein>
<name>A0A7Y4H796_9BRAD</name>
<dbReference type="InterPro" id="IPR036390">
    <property type="entry name" value="WH_DNA-bd_sf"/>
</dbReference>
<dbReference type="InterPro" id="IPR005119">
    <property type="entry name" value="LysR_subst-bd"/>
</dbReference>
<comment type="caution">
    <text evidence="8">The sequence shown here is derived from an EMBL/GenBank/DDBJ whole genome shotgun (WGS) entry which is preliminary data.</text>
</comment>
<dbReference type="PROSITE" id="PS50931">
    <property type="entry name" value="HTH_LYSR"/>
    <property type="match status" value="1"/>
</dbReference>
<evidence type="ECO:0000313" key="8">
    <source>
        <dbReference type="EMBL" id="NOJ48604.1"/>
    </source>
</evidence>
<dbReference type="CDD" id="cd08417">
    <property type="entry name" value="PBP2_Nitroaromatics_like"/>
    <property type="match status" value="1"/>
</dbReference>
<keyword evidence="3" id="KW-0536">Nodulation</keyword>
<evidence type="ECO:0000256" key="4">
    <source>
        <dbReference type="ARBA" id="ARBA00023015"/>
    </source>
</evidence>
<dbReference type="PANTHER" id="PTHR30118">
    <property type="entry name" value="HTH-TYPE TRANSCRIPTIONAL REGULATOR LEUO-RELATED"/>
    <property type="match status" value="1"/>
</dbReference>
<evidence type="ECO:0000256" key="1">
    <source>
        <dbReference type="ARBA" id="ARBA00003502"/>
    </source>
</evidence>
<keyword evidence="4" id="KW-0805">Transcription regulation</keyword>
<dbReference type="Gene3D" id="3.40.190.10">
    <property type="entry name" value="Periplasmic binding protein-like II"/>
    <property type="match status" value="2"/>
</dbReference>
<dbReference type="InterPro" id="IPR000847">
    <property type="entry name" value="LysR_HTH_N"/>
</dbReference>
<dbReference type="PANTHER" id="PTHR30118:SF15">
    <property type="entry name" value="TRANSCRIPTIONAL REGULATORY PROTEIN"/>
    <property type="match status" value="1"/>
</dbReference>
<evidence type="ECO:0000259" key="7">
    <source>
        <dbReference type="PROSITE" id="PS50931"/>
    </source>
</evidence>
<dbReference type="InterPro" id="IPR036388">
    <property type="entry name" value="WH-like_DNA-bd_sf"/>
</dbReference>
<accession>A0A7Y4H796</accession>
<comment type="similarity">
    <text evidence="2">Belongs to the LysR transcriptional regulatory family.</text>
</comment>
<sequence length="328" mass="35938">MLNPAQLLRVDVGLLVVFSTVLEERHVARAAEKLNLTPSAVSHGLSRLRRLLHDPLFFKTSTGVKPTERAIALAGPIADLLSRVEGIMSAAGPFDARTARRSFKIGAPDAVAAVFLAPLISRLARDAPGIDIRLLQLMPQHQGKATSQVWQDTLAELDSHRLDLAILPIGALPSRYAERLLFEEDFVVAMRKGHPLARALSLTSYVKAQHLLVSAIGDPLGIVDIRLAEQGHSRRVALTVPNFMMALAQLAESDLIATLPRHLVEQHATRFHLVARPMPFRWTADSVRIVTSQAAMADAGIAWLFEVMTNCISPHSVTRLTAKRRTSL</sequence>
<dbReference type="SUPFAM" id="SSF53850">
    <property type="entry name" value="Periplasmic binding protein-like II"/>
    <property type="match status" value="1"/>
</dbReference>
<dbReference type="InterPro" id="IPR050389">
    <property type="entry name" value="LysR-type_TF"/>
</dbReference>
<organism evidence="8 9">
    <name type="scientific">Bradyrhizobium archetypum</name>
    <dbReference type="NCBI Taxonomy" id="2721160"/>
    <lineage>
        <taxon>Bacteria</taxon>
        <taxon>Pseudomonadati</taxon>
        <taxon>Pseudomonadota</taxon>
        <taxon>Alphaproteobacteria</taxon>
        <taxon>Hyphomicrobiales</taxon>
        <taxon>Nitrobacteraceae</taxon>
        <taxon>Bradyrhizobium</taxon>
    </lineage>
</organism>
<keyword evidence="5" id="KW-0238">DNA-binding</keyword>
<feature type="domain" description="HTH lysR-type" evidence="7">
    <location>
        <begin position="10"/>
        <end position="67"/>
    </location>
</feature>
<dbReference type="Gene3D" id="1.10.10.10">
    <property type="entry name" value="Winged helix-like DNA-binding domain superfamily/Winged helix DNA-binding domain"/>
    <property type="match status" value="1"/>
</dbReference>
<evidence type="ECO:0000256" key="6">
    <source>
        <dbReference type="ARBA" id="ARBA00023163"/>
    </source>
</evidence>
<evidence type="ECO:0000313" key="9">
    <source>
        <dbReference type="Proteomes" id="UP000528734"/>
    </source>
</evidence>
<evidence type="ECO:0000256" key="2">
    <source>
        <dbReference type="ARBA" id="ARBA00009437"/>
    </source>
</evidence>
<proteinExistence type="inferred from homology"/>
<evidence type="ECO:0000256" key="3">
    <source>
        <dbReference type="ARBA" id="ARBA00022458"/>
    </source>
</evidence>
<dbReference type="GO" id="GO:0003700">
    <property type="term" value="F:DNA-binding transcription factor activity"/>
    <property type="evidence" value="ECO:0007669"/>
    <property type="project" value="InterPro"/>
</dbReference>
<dbReference type="RefSeq" id="WP_171711490.1">
    <property type="nucleotide sequence ID" value="NZ_JAAVLW010000006.1"/>
</dbReference>
<dbReference type="Pfam" id="PF03466">
    <property type="entry name" value="LysR_substrate"/>
    <property type="match status" value="1"/>
</dbReference>
<dbReference type="SUPFAM" id="SSF46785">
    <property type="entry name" value="Winged helix' DNA-binding domain"/>
    <property type="match status" value="1"/>
</dbReference>
<comment type="function">
    <text evidence="1">NodD regulates the expression of the nodABCFE genes which encode other nodulation proteins. NodD is also a negative regulator of its own expression. Binds flavonoids as inducers.</text>
</comment>
<dbReference type="AlphaFoldDB" id="A0A7Y4H796"/>
<reference evidence="8 9" key="1">
    <citation type="submission" date="2020-03" db="EMBL/GenBank/DDBJ databases">
        <title>Bradyrhizobium diversity isolated from nodules of Muelleranthus trifoliolatus.</title>
        <authorList>
            <person name="Klepa M."/>
            <person name="Helene L."/>
            <person name="Hungria M."/>
        </authorList>
    </citation>
    <scope>NUCLEOTIDE SEQUENCE [LARGE SCALE GENOMIC DNA]</scope>
    <source>
        <strain evidence="8 9">WSM 1744</strain>
    </source>
</reference>
<keyword evidence="9" id="KW-1185">Reference proteome</keyword>
<keyword evidence="6" id="KW-0804">Transcription</keyword>
<dbReference type="Pfam" id="PF00126">
    <property type="entry name" value="HTH_1"/>
    <property type="match status" value="1"/>
</dbReference>
<dbReference type="InterPro" id="IPR037402">
    <property type="entry name" value="YidZ_PBP2"/>
</dbReference>
<gene>
    <name evidence="8" type="ORF">HCN50_20500</name>
</gene>
<dbReference type="EMBL" id="JAAVLW010000006">
    <property type="protein sequence ID" value="NOJ48604.1"/>
    <property type="molecule type" value="Genomic_DNA"/>
</dbReference>
<dbReference type="GO" id="GO:0003677">
    <property type="term" value="F:DNA binding"/>
    <property type="evidence" value="ECO:0007669"/>
    <property type="project" value="UniProtKB-KW"/>
</dbReference>